<proteinExistence type="predicted"/>
<dbReference type="OrthoDB" id="9764969at2"/>
<dbReference type="RefSeq" id="WP_135188736.1">
    <property type="nucleotide sequence ID" value="NZ_SPUM01000034.1"/>
</dbReference>
<accession>A0A4Y9T6Z4</accession>
<feature type="chain" id="PRO_5021371714" evidence="1">
    <location>
        <begin position="23"/>
        <end position="410"/>
    </location>
</feature>
<organism evidence="2 3">
    <name type="scientific">Massilia horti</name>
    <dbReference type="NCBI Taxonomy" id="2562153"/>
    <lineage>
        <taxon>Bacteria</taxon>
        <taxon>Pseudomonadati</taxon>
        <taxon>Pseudomonadota</taxon>
        <taxon>Betaproteobacteria</taxon>
        <taxon>Burkholderiales</taxon>
        <taxon>Oxalobacteraceae</taxon>
        <taxon>Telluria group</taxon>
        <taxon>Massilia</taxon>
    </lineage>
</organism>
<evidence type="ECO:0000313" key="3">
    <source>
        <dbReference type="Proteomes" id="UP000297258"/>
    </source>
</evidence>
<protein>
    <submittedName>
        <fullName evidence="2">Exo-alpha-sialidase</fullName>
    </submittedName>
</protein>
<evidence type="ECO:0000256" key="1">
    <source>
        <dbReference type="SAM" id="SignalP"/>
    </source>
</evidence>
<dbReference type="AlphaFoldDB" id="A0A4Y9T6Z4"/>
<gene>
    <name evidence="2" type="ORF">E4O92_05420</name>
</gene>
<comment type="caution">
    <text evidence="2">The sequence shown here is derived from an EMBL/GenBank/DDBJ whole genome shotgun (WGS) entry which is preliminary data.</text>
</comment>
<name>A0A4Y9T6Z4_9BURK</name>
<keyword evidence="3" id="KW-1185">Reference proteome</keyword>
<keyword evidence="1" id="KW-0732">Signal</keyword>
<dbReference type="EMBL" id="SPUM01000034">
    <property type="protein sequence ID" value="TFW33873.1"/>
    <property type="molecule type" value="Genomic_DNA"/>
</dbReference>
<feature type="signal peptide" evidence="1">
    <location>
        <begin position="1"/>
        <end position="22"/>
    </location>
</feature>
<reference evidence="2 3" key="1">
    <citation type="submission" date="2019-03" db="EMBL/GenBank/DDBJ databases">
        <title>Draft genome of Massilia hortus sp. nov., a novel bacterial species of the Oxalobacteraceae family.</title>
        <authorList>
            <person name="Peta V."/>
            <person name="Raths R."/>
            <person name="Bucking H."/>
        </authorList>
    </citation>
    <scope>NUCLEOTIDE SEQUENCE [LARGE SCALE GENOMIC DNA]</scope>
    <source>
        <strain evidence="2 3">ONC3</strain>
    </source>
</reference>
<dbReference type="CDD" id="cd15482">
    <property type="entry name" value="Sialidase_non-viral"/>
    <property type="match status" value="1"/>
</dbReference>
<evidence type="ECO:0000313" key="2">
    <source>
        <dbReference type="EMBL" id="TFW33873.1"/>
    </source>
</evidence>
<dbReference type="SUPFAM" id="SSF50939">
    <property type="entry name" value="Sialidases"/>
    <property type="match status" value="1"/>
</dbReference>
<sequence>MTTSIQAIGANLGALLVATCFAAVANPCSAHETAGHGGGHHKSSELATGAALDNSGRLWVVTKETIDNKPFVVLRSSPDMGKTWSEPKPVQHASEPVAANGEARPHVALGPKGELYITYTKPVAPPHVGDIRFVRSLDGGHNFSAPITVHANRDVITHSFESIAVDPAGRIYVSWIDGRGAAAAKARKQSYAGSGVYYAVSSDGGKSFKGDYQIADHSCECCRIGLAINADGKPVAMWRHVFAPNIRDHAVAELGVAGVATPMHRATFDDWRIDACPHAGPSLAFAPDGTRHQVWFSGKEEGGGAFYARADRAGTLAKPVMLGSVQASHADVAVAGKQVVVAWKEFDGNATAIRARVSSDGGLTWREQALARTTGDSDQPRLVASSSRIALVWRTQSDGIQVVPVSTEEP</sequence>
<dbReference type="InterPro" id="IPR036278">
    <property type="entry name" value="Sialidase_sf"/>
</dbReference>
<dbReference type="Gene3D" id="2.120.10.10">
    <property type="match status" value="1"/>
</dbReference>
<dbReference type="Proteomes" id="UP000297258">
    <property type="component" value="Unassembled WGS sequence"/>
</dbReference>